<reference evidence="2" key="1">
    <citation type="submission" date="2021-02" db="EMBL/GenBank/DDBJ databases">
        <authorList>
            <person name="Nowell W R."/>
        </authorList>
    </citation>
    <scope>NUCLEOTIDE SEQUENCE</scope>
</reference>
<sequence>MESIRRLFKRKSALEITSLQLPSTMSIITKLSKIKIILRKLDKSSSSHQNAILIGSHAARRYLSHFRDVNDQPHADWDLILSANLLLQWLAQHQKHIETITMIIPLLNELDLSVHCTLNDKRIFDFLIPRSSTSYSTFLLDHAKEWSNKMSSYVKNRCDIPGVIACSSLLLLLKRYMLYYHHQWNKTANDYRQLLEIEEHGCQFDLDLKQTFIKLFIDNNEILHGKRPANTDGFSFSIDAFSPYIRIKLNEQSTLTRNDFFLILSKDEQISFVCQLALASSSSDNDILIGLEKICTNTPLWLADFTIDNWLDIYNRKYEQNILLQLPSIQVVLENQRLFKELPELVMYNILSFITDTIDFHSLKLVCKNWYTILKQDSFWKELYLFRFSGGRKFSKCLQIRRWKLLYFWKLECDKLSSSDNGDDVLKLIDTTMQLRKMKANSVVQLWENLTKQNQSVEPLVLSQIQYILLNSYYYHLNECISKSPNQYTAKLIVIGLENSRSRTQMTITLLVGDYGSSRFEIHREQISINCNSNKIQTLTFDGPGLYGHGWGKYGFVRLSDNTCSLLSIKPNQINQNLPSGICISLLSLMVHPTRRERFIQYLTTSEDQCPEILCGDVYY</sequence>
<protein>
    <recommendedName>
        <fullName evidence="1">F-box domain-containing protein</fullName>
    </recommendedName>
</protein>
<dbReference type="PROSITE" id="PS50181">
    <property type="entry name" value="FBOX"/>
    <property type="match status" value="1"/>
</dbReference>
<dbReference type="SUPFAM" id="SSF81383">
    <property type="entry name" value="F-box domain"/>
    <property type="match status" value="1"/>
</dbReference>
<dbReference type="Pfam" id="PF12937">
    <property type="entry name" value="F-box-like"/>
    <property type="match status" value="1"/>
</dbReference>
<dbReference type="EMBL" id="CAJNOQ010021534">
    <property type="protein sequence ID" value="CAF1487745.1"/>
    <property type="molecule type" value="Genomic_DNA"/>
</dbReference>
<dbReference type="InterPro" id="IPR036047">
    <property type="entry name" value="F-box-like_dom_sf"/>
</dbReference>
<organism evidence="2 4">
    <name type="scientific">Didymodactylos carnosus</name>
    <dbReference type="NCBI Taxonomy" id="1234261"/>
    <lineage>
        <taxon>Eukaryota</taxon>
        <taxon>Metazoa</taxon>
        <taxon>Spiralia</taxon>
        <taxon>Gnathifera</taxon>
        <taxon>Rotifera</taxon>
        <taxon>Eurotatoria</taxon>
        <taxon>Bdelloidea</taxon>
        <taxon>Philodinida</taxon>
        <taxon>Philodinidae</taxon>
        <taxon>Didymodactylos</taxon>
    </lineage>
</organism>
<evidence type="ECO:0000313" key="4">
    <source>
        <dbReference type="Proteomes" id="UP000663829"/>
    </source>
</evidence>
<dbReference type="SMART" id="SM00256">
    <property type="entry name" value="FBOX"/>
    <property type="match status" value="1"/>
</dbReference>
<feature type="domain" description="F-box" evidence="1">
    <location>
        <begin position="336"/>
        <end position="383"/>
    </location>
</feature>
<evidence type="ECO:0000259" key="1">
    <source>
        <dbReference type="PROSITE" id="PS50181"/>
    </source>
</evidence>
<dbReference type="Gene3D" id="1.20.1280.50">
    <property type="match status" value="1"/>
</dbReference>
<accession>A0A815SC06</accession>
<dbReference type="InterPro" id="IPR001810">
    <property type="entry name" value="F-box_dom"/>
</dbReference>
<comment type="caution">
    <text evidence="2">The sequence shown here is derived from an EMBL/GenBank/DDBJ whole genome shotgun (WGS) entry which is preliminary data.</text>
</comment>
<keyword evidence="4" id="KW-1185">Reference proteome</keyword>
<dbReference type="EMBL" id="CAJOBC010087022">
    <property type="protein sequence ID" value="CAF4351424.1"/>
    <property type="molecule type" value="Genomic_DNA"/>
</dbReference>
<dbReference type="Proteomes" id="UP000663829">
    <property type="component" value="Unassembled WGS sequence"/>
</dbReference>
<proteinExistence type="predicted"/>
<name>A0A815SC06_9BILA</name>
<dbReference type="OrthoDB" id="10014447at2759"/>
<evidence type="ECO:0000313" key="2">
    <source>
        <dbReference type="EMBL" id="CAF1487745.1"/>
    </source>
</evidence>
<dbReference type="Proteomes" id="UP000681722">
    <property type="component" value="Unassembled WGS sequence"/>
</dbReference>
<dbReference type="AlphaFoldDB" id="A0A815SC06"/>
<gene>
    <name evidence="2" type="ORF">GPM918_LOCUS36113</name>
    <name evidence="3" type="ORF">SRO942_LOCUS36840</name>
</gene>
<evidence type="ECO:0000313" key="3">
    <source>
        <dbReference type="EMBL" id="CAF4351424.1"/>
    </source>
</evidence>